<organism evidence="4 5">
    <name type="scientific">Cladorrhinum samala</name>
    <dbReference type="NCBI Taxonomy" id="585594"/>
    <lineage>
        <taxon>Eukaryota</taxon>
        <taxon>Fungi</taxon>
        <taxon>Dikarya</taxon>
        <taxon>Ascomycota</taxon>
        <taxon>Pezizomycotina</taxon>
        <taxon>Sordariomycetes</taxon>
        <taxon>Sordariomycetidae</taxon>
        <taxon>Sordariales</taxon>
        <taxon>Podosporaceae</taxon>
        <taxon>Cladorrhinum</taxon>
    </lineage>
</organism>
<dbReference type="SUPFAM" id="SSF52540">
    <property type="entry name" value="P-loop containing nucleoside triphosphate hydrolases"/>
    <property type="match status" value="1"/>
</dbReference>
<dbReference type="Proteomes" id="UP001321749">
    <property type="component" value="Unassembled WGS sequence"/>
</dbReference>
<evidence type="ECO:0000259" key="3">
    <source>
        <dbReference type="Pfam" id="PF24883"/>
    </source>
</evidence>
<dbReference type="PANTHER" id="PTHR10039:SF5">
    <property type="entry name" value="NACHT DOMAIN-CONTAINING PROTEIN"/>
    <property type="match status" value="1"/>
</dbReference>
<comment type="caution">
    <text evidence="4">The sequence shown here is derived from an EMBL/GenBank/DDBJ whole genome shotgun (WGS) entry which is preliminary data.</text>
</comment>
<reference evidence="4" key="2">
    <citation type="submission" date="2023-06" db="EMBL/GenBank/DDBJ databases">
        <authorList>
            <consortium name="Lawrence Berkeley National Laboratory"/>
            <person name="Mondo S.J."/>
            <person name="Hensen N."/>
            <person name="Bonometti L."/>
            <person name="Westerberg I."/>
            <person name="Brannstrom I.O."/>
            <person name="Guillou S."/>
            <person name="Cros-Aarteil S."/>
            <person name="Calhoun S."/>
            <person name="Haridas S."/>
            <person name="Kuo A."/>
            <person name="Pangilinan J."/>
            <person name="Riley R."/>
            <person name="Labutti K."/>
            <person name="Andreopoulos B."/>
            <person name="Lipzen A."/>
            <person name="Chen C."/>
            <person name="Yanf M."/>
            <person name="Daum C."/>
            <person name="Ng V."/>
            <person name="Clum A."/>
            <person name="Steindorff A."/>
            <person name="Ohm R."/>
            <person name="Martin F."/>
            <person name="Silar P."/>
            <person name="Natvig D."/>
            <person name="Lalanne C."/>
            <person name="Gautier V."/>
            <person name="Ament-Velasquez S.L."/>
            <person name="Kruys A."/>
            <person name="Hutchinson M.I."/>
            <person name="Powell A.J."/>
            <person name="Barry K."/>
            <person name="Miller A.N."/>
            <person name="Grigoriev I.V."/>
            <person name="Debuchy R."/>
            <person name="Gladieux P."/>
            <person name="Thoren M.H."/>
            <person name="Johannesson H."/>
        </authorList>
    </citation>
    <scope>NUCLEOTIDE SEQUENCE</scope>
    <source>
        <strain evidence="4">PSN324</strain>
    </source>
</reference>
<dbReference type="InterPro" id="IPR027417">
    <property type="entry name" value="P-loop_NTPase"/>
</dbReference>
<dbReference type="PANTHER" id="PTHR10039">
    <property type="entry name" value="AMELOGENIN"/>
    <property type="match status" value="1"/>
</dbReference>
<gene>
    <name evidence="4" type="ORF">QBC42DRAFT_4730</name>
</gene>
<dbReference type="AlphaFoldDB" id="A0AAV9HGV6"/>
<feature type="region of interest" description="Disordered" evidence="2">
    <location>
        <begin position="1062"/>
        <end position="1098"/>
    </location>
</feature>
<accession>A0AAV9HGV6</accession>
<evidence type="ECO:0000313" key="4">
    <source>
        <dbReference type="EMBL" id="KAK4459732.1"/>
    </source>
</evidence>
<evidence type="ECO:0000256" key="1">
    <source>
        <dbReference type="ARBA" id="ARBA00022737"/>
    </source>
</evidence>
<reference evidence="4" key="1">
    <citation type="journal article" date="2023" name="Mol. Phylogenet. Evol.">
        <title>Genome-scale phylogeny and comparative genomics of the fungal order Sordariales.</title>
        <authorList>
            <person name="Hensen N."/>
            <person name="Bonometti L."/>
            <person name="Westerberg I."/>
            <person name="Brannstrom I.O."/>
            <person name="Guillou S."/>
            <person name="Cros-Aarteil S."/>
            <person name="Calhoun S."/>
            <person name="Haridas S."/>
            <person name="Kuo A."/>
            <person name="Mondo S."/>
            <person name="Pangilinan J."/>
            <person name="Riley R."/>
            <person name="LaButti K."/>
            <person name="Andreopoulos B."/>
            <person name="Lipzen A."/>
            <person name="Chen C."/>
            <person name="Yan M."/>
            <person name="Daum C."/>
            <person name="Ng V."/>
            <person name="Clum A."/>
            <person name="Steindorff A."/>
            <person name="Ohm R.A."/>
            <person name="Martin F."/>
            <person name="Silar P."/>
            <person name="Natvig D.O."/>
            <person name="Lalanne C."/>
            <person name="Gautier V."/>
            <person name="Ament-Velasquez S.L."/>
            <person name="Kruys A."/>
            <person name="Hutchinson M.I."/>
            <person name="Powell A.J."/>
            <person name="Barry K."/>
            <person name="Miller A.N."/>
            <person name="Grigoriev I.V."/>
            <person name="Debuchy R."/>
            <person name="Gladieux P."/>
            <person name="Hiltunen Thoren M."/>
            <person name="Johannesson H."/>
        </authorList>
    </citation>
    <scope>NUCLEOTIDE SEQUENCE</scope>
    <source>
        <strain evidence="4">PSN324</strain>
    </source>
</reference>
<evidence type="ECO:0000313" key="5">
    <source>
        <dbReference type="Proteomes" id="UP001321749"/>
    </source>
</evidence>
<keyword evidence="1" id="KW-0677">Repeat</keyword>
<feature type="compositionally biased region" description="Basic and acidic residues" evidence="2">
    <location>
        <begin position="1087"/>
        <end position="1098"/>
    </location>
</feature>
<sequence length="1098" mass="125218">MAEIVGTVSAALTFIDFVFRVTKTAKTVRASDNGLDEYDRLRTFAESLKDGVKSLENDTRKLRPLPGPGDLDGSLAEAADRTVQVSKACLSVADEIITLIDKVTGSIEEPGASGTSTPSASGKFVNKMKGLLGSSNVKRIHRAKSPTPNSNDIPIDGLAKKVRKKLGTSWQGTKVALAVMWNERELEGLRKEFQSCTEMLAFHWNTVFSLKIINMLDKQSKALEDAPENVKWRASGLANLSRVLKNMQEKSEIRERDIAERMAKLQRVFDAGSFSLLELKRLRILNSIRFEGMKDRQDDIVEANPDTLDWILKKTRQDFPEHEHLAVSFADWLKSGQGVFNITGKPGSGKSTLMKHLVATRFCETQSLLQKNPQAEGKRVLITRSFLWMLGQSRHQRSYIGLVRSLLHELLTRAPDLIPGVFPEHWARGLDLPYPQQTLDIPAEEFEKAMARALTLGFAKYHMCIFIDAADELEDQKVDFSRLATKICGWAKTGAQICVFSREESAFMNIFPASQRLRLHLVNEEDIRRVITDELNDHQHFLKETENDRNDFINEISQEANGVFLWATLVVKEMRCQLDSQQRIPKLRRLLGCLPSKLEDFYEQILKDRILPSSDKKESCMIMQIVATMRGWGMALSYPQPEFGIWFFARLHGILNSEIDSTELDSEEEIRERTADFRNRSYGLFRGLVEIGPEKEFKRWDTETETYKTIVQHHLFSPPLRFIHRSALDFLRMGTIKSTLLQVASEPDMITALLKCLLVCTKNLKLLPGWHDEASIGMHSVLLGMTRWLDSRERCEQYHGLLEDLDNAILHYELGTPDGSIDWSRYARATAVRNRPTLLIPSVFAYTSLFGLGLLAPRLGASDNWTGQSELKSTLLAWAIIVLGPLHRKTDYDPVRLSEDSRGMSLMLSKGFNPNHQTISYRRSPWLAYIANITRDGHIFVPGHKVTWYFVEGLLRCGAEPRVWLQWEVDEECDDIEHEDMVTYLRSVKMKSFIQIGQHRREMTDKILKSHHRNSVSLKGIDTKFLDQFPRGASLRDLAEYFGRHDIAELIDGKIGALEEAHTEKEQEGNEECMNWEVDSSSDSEVDFDRNYSHEHEI</sequence>
<dbReference type="InterPro" id="IPR056884">
    <property type="entry name" value="NPHP3-like_N"/>
</dbReference>
<keyword evidence="5" id="KW-1185">Reference proteome</keyword>
<name>A0AAV9HGV6_9PEZI</name>
<evidence type="ECO:0000256" key="2">
    <source>
        <dbReference type="SAM" id="MobiDB-lite"/>
    </source>
</evidence>
<protein>
    <recommendedName>
        <fullName evidence="3">Nephrocystin 3-like N-terminal domain-containing protein</fullName>
    </recommendedName>
</protein>
<dbReference type="EMBL" id="MU865029">
    <property type="protein sequence ID" value="KAK4459732.1"/>
    <property type="molecule type" value="Genomic_DNA"/>
</dbReference>
<feature type="domain" description="Nephrocystin 3-like N-terminal" evidence="3">
    <location>
        <begin position="328"/>
        <end position="502"/>
    </location>
</feature>
<proteinExistence type="predicted"/>
<dbReference type="Pfam" id="PF24883">
    <property type="entry name" value="NPHP3_N"/>
    <property type="match status" value="1"/>
</dbReference>
<dbReference type="Gene3D" id="3.40.50.300">
    <property type="entry name" value="P-loop containing nucleotide triphosphate hydrolases"/>
    <property type="match status" value="1"/>
</dbReference>